<dbReference type="PANTHER" id="PTHR37738:SF1">
    <property type="entry name" value="OS03G0257000 PROTEIN"/>
    <property type="match status" value="1"/>
</dbReference>
<reference evidence="2" key="1">
    <citation type="submission" date="2020-07" db="EMBL/GenBank/DDBJ databases">
        <authorList>
            <person name="Lin J."/>
        </authorList>
    </citation>
    <scope>NUCLEOTIDE SEQUENCE</scope>
</reference>
<sequence>MGSLKGRLRGTARGKRDSERPEPHFRCRTEAKMESAAKGEAEEVMEGVASIALLPSGAISGHFVRLPHSICYGLHGTELSCERECSRGEDYRLIKLSIIDYTTKREKVVAVECRGHDAARFQSIDHAHGWEEDVIGMIKEKHGNEQISVSFECETLKADNAAEEHIRKYMPNLSGHDAVVNVGKMSISGINFKEEDASQAKELKDQACYTV</sequence>
<dbReference type="PANTHER" id="PTHR37738">
    <property type="entry name" value="OS03G0209700 PROTEIN"/>
    <property type="match status" value="1"/>
</dbReference>
<evidence type="ECO:0000256" key="1">
    <source>
        <dbReference type="SAM" id="MobiDB-lite"/>
    </source>
</evidence>
<organism evidence="2">
    <name type="scientific">Ananas comosus var. bracteatus</name>
    <name type="common">red pineapple</name>
    <dbReference type="NCBI Taxonomy" id="296719"/>
    <lineage>
        <taxon>Eukaryota</taxon>
        <taxon>Viridiplantae</taxon>
        <taxon>Streptophyta</taxon>
        <taxon>Embryophyta</taxon>
        <taxon>Tracheophyta</taxon>
        <taxon>Spermatophyta</taxon>
        <taxon>Magnoliopsida</taxon>
        <taxon>Liliopsida</taxon>
        <taxon>Poales</taxon>
        <taxon>Bromeliaceae</taxon>
        <taxon>Bromelioideae</taxon>
        <taxon>Ananas</taxon>
    </lineage>
</organism>
<feature type="compositionally biased region" description="Basic residues" evidence="1">
    <location>
        <begin position="1"/>
        <end position="13"/>
    </location>
</feature>
<feature type="region of interest" description="Disordered" evidence="1">
    <location>
        <begin position="1"/>
        <end position="24"/>
    </location>
</feature>
<protein>
    <submittedName>
        <fullName evidence="2">Uncharacterized protein</fullName>
    </submittedName>
</protein>
<evidence type="ECO:0000313" key="2">
    <source>
        <dbReference type="EMBL" id="CAD1819452.1"/>
    </source>
</evidence>
<feature type="compositionally biased region" description="Basic and acidic residues" evidence="1">
    <location>
        <begin position="14"/>
        <end position="24"/>
    </location>
</feature>
<proteinExistence type="predicted"/>
<name>A0A6V7NLH7_ANACO</name>
<dbReference type="AlphaFoldDB" id="A0A6V7NLH7"/>
<accession>A0A6V7NLH7</accession>
<gene>
    <name evidence="2" type="ORF">CB5_LOCUS2663</name>
</gene>
<dbReference type="EMBL" id="LR862139">
    <property type="protein sequence ID" value="CAD1819452.1"/>
    <property type="molecule type" value="Genomic_DNA"/>
</dbReference>